<keyword evidence="5" id="KW-1185">Reference proteome</keyword>
<dbReference type="EMBL" id="JBDIVE010000006">
    <property type="protein sequence ID" value="MEN3069205.1"/>
    <property type="molecule type" value="Genomic_DNA"/>
</dbReference>
<feature type="chain" id="PRO_5047536134" evidence="2">
    <location>
        <begin position="26"/>
        <end position="251"/>
    </location>
</feature>
<evidence type="ECO:0000313" key="4">
    <source>
        <dbReference type="EMBL" id="MEN3069205.1"/>
    </source>
</evidence>
<dbReference type="PANTHER" id="PTHR11852">
    <property type="entry name" value="PLATELET-ACTIVATING FACTOR ACETYLHYDROLASE"/>
    <property type="match status" value="1"/>
</dbReference>
<comment type="similarity">
    <text evidence="1">Belongs to the 'GDSL' lipolytic enzyme family. Platelet-activating factor acetylhydrolase IB beta/gamma subunits subfamily.</text>
</comment>
<dbReference type="PROSITE" id="PS51257">
    <property type="entry name" value="PROKAR_LIPOPROTEIN"/>
    <property type="match status" value="1"/>
</dbReference>
<gene>
    <name evidence="4" type="ORF">ABDB84_12010</name>
</gene>
<dbReference type="Proteomes" id="UP001410394">
    <property type="component" value="Unassembled WGS sequence"/>
</dbReference>
<sequence>MKIRLYVLTVMLASAALLSACSTQAPTAAPSSSAGLGSPKNDNGVFMRRHESFLQRTKEGPVDLLFVGDSITEGWAHRAPALWQQRYGAYRPANFGIGGDRVEHVLWRLDHGELDGIRPKVIVLMIGTNNTPGNSAQIAQDIRQIVALIQHKQPQCKILLLGLLPRGPRKDASGRLDDALARMQSIRAINADIAGLDDGRRVRYLDIGDRFLQEGKIPDALMPDQLHPSLAGYQIWADAMQPLLDEMLGQP</sequence>
<evidence type="ECO:0000256" key="2">
    <source>
        <dbReference type="SAM" id="SignalP"/>
    </source>
</evidence>
<dbReference type="PANTHER" id="PTHR11852:SF0">
    <property type="entry name" value="PLATELET-ACTIVATING FACTOR ACETYLHYDROLASE IB SUBUNIT BETA HOMOLOG"/>
    <property type="match status" value="1"/>
</dbReference>
<name>A0ABU9YZQ2_9RHOO</name>
<dbReference type="RefSeq" id="WP_345919978.1">
    <property type="nucleotide sequence ID" value="NZ_JBDIVE010000006.1"/>
</dbReference>
<dbReference type="InterPro" id="IPR013830">
    <property type="entry name" value="SGNH_hydro"/>
</dbReference>
<dbReference type="Pfam" id="PF13472">
    <property type="entry name" value="Lipase_GDSL_2"/>
    <property type="match status" value="1"/>
</dbReference>
<evidence type="ECO:0000313" key="5">
    <source>
        <dbReference type="Proteomes" id="UP001410394"/>
    </source>
</evidence>
<keyword evidence="2" id="KW-0732">Signal</keyword>
<dbReference type="InterPro" id="IPR036514">
    <property type="entry name" value="SGNH_hydro_sf"/>
</dbReference>
<evidence type="ECO:0000259" key="3">
    <source>
        <dbReference type="Pfam" id="PF13472"/>
    </source>
</evidence>
<evidence type="ECO:0000256" key="1">
    <source>
        <dbReference type="ARBA" id="ARBA00038184"/>
    </source>
</evidence>
<dbReference type="Gene3D" id="3.40.50.1110">
    <property type="entry name" value="SGNH hydrolase"/>
    <property type="match status" value="1"/>
</dbReference>
<feature type="domain" description="SGNH hydrolase-type esterase" evidence="3">
    <location>
        <begin position="66"/>
        <end position="235"/>
    </location>
</feature>
<organism evidence="4 5">
    <name type="scientific">Uliginosibacterium sediminicola</name>
    <dbReference type="NCBI Taxonomy" id="2024550"/>
    <lineage>
        <taxon>Bacteria</taxon>
        <taxon>Pseudomonadati</taxon>
        <taxon>Pseudomonadota</taxon>
        <taxon>Betaproteobacteria</taxon>
        <taxon>Rhodocyclales</taxon>
        <taxon>Zoogloeaceae</taxon>
        <taxon>Uliginosibacterium</taxon>
    </lineage>
</organism>
<comment type="caution">
    <text evidence="4">The sequence shown here is derived from an EMBL/GenBank/DDBJ whole genome shotgun (WGS) entry which is preliminary data.</text>
</comment>
<feature type="signal peptide" evidence="2">
    <location>
        <begin position="1"/>
        <end position="25"/>
    </location>
</feature>
<dbReference type="SUPFAM" id="SSF52266">
    <property type="entry name" value="SGNH hydrolase"/>
    <property type="match status" value="1"/>
</dbReference>
<protein>
    <submittedName>
        <fullName evidence="4">GDSL-type esterase/lipase family protein</fullName>
    </submittedName>
</protein>
<reference evidence="4 5" key="1">
    <citation type="journal article" date="2018" name="Int. J. Syst. Evol. Microbiol.">
        <title>Uliginosibacterium sediminicola sp. nov., isolated from freshwater sediment.</title>
        <authorList>
            <person name="Hwang W.M."/>
            <person name="Kim S.M."/>
            <person name="Kang K."/>
            <person name="Ahn T.Y."/>
        </authorList>
    </citation>
    <scope>NUCLEOTIDE SEQUENCE [LARGE SCALE GENOMIC DNA]</scope>
    <source>
        <strain evidence="4 5">M1-21</strain>
    </source>
</reference>
<accession>A0ABU9YZQ2</accession>
<proteinExistence type="inferred from homology"/>